<dbReference type="InterPro" id="IPR003653">
    <property type="entry name" value="Peptidase_C48_C"/>
</dbReference>
<evidence type="ECO:0000259" key="6">
    <source>
        <dbReference type="Pfam" id="PF25597"/>
    </source>
</evidence>
<comment type="similarity">
    <text evidence="1">Belongs to the peptidase C48 family.</text>
</comment>
<dbReference type="InterPro" id="IPR057670">
    <property type="entry name" value="SH3_retrovirus"/>
</dbReference>
<dbReference type="SUPFAM" id="SSF54001">
    <property type="entry name" value="Cysteine proteinases"/>
    <property type="match status" value="1"/>
</dbReference>
<evidence type="ECO:0000256" key="3">
    <source>
        <dbReference type="ARBA" id="ARBA00022801"/>
    </source>
</evidence>
<dbReference type="AlphaFoldDB" id="A0A2G2Y3H0"/>
<evidence type="ECO:0000256" key="2">
    <source>
        <dbReference type="ARBA" id="ARBA00022670"/>
    </source>
</evidence>
<reference evidence="7 8" key="1">
    <citation type="journal article" date="2014" name="Nat. Genet.">
        <title>Genome sequence of the hot pepper provides insights into the evolution of pungency in Capsicum species.</title>
        <authorList>
            <person name="Kim S."/>
            <person name="Park M."/>
            <person name="Yeom S.I."/>
            <person name="Kim Y.M."/>
            <person name="Lee J.M."/>
            <person name="Lee H.A."/>
            <person name="Seo E."/>
            <person name="Choi J."/>
            <person name="Cheong K."/>
            <person name="Kim K.T."/>
            <person name="Jung K."/>
            <person name="Lee G.W."/>
            <person name="Oh S.K."/>
            <person name="Bae C."/>
            <person name="Kim S.B."/>
            <person name="Lee H.Y."/>
            <person name="Kim S.Y."/>
            <person name="Kim M.S."/>
            <person name="Kang B.C."/>
            <person name="Jo Y.D."/>
            <person name="Yang H.B."/>
            <person name="Jeong H.J."/>
            <person name="Kang W.H."/>
            <person name="Kwon J.K."/>
            <person name="Shin C."/>
            <person name="Lim J.Y."/>
            <person name="Park J.H."/>
            <person name="Huh J.H."/>
            <person name="Kim J.S."/>
            <person name="Kim B.D."/>
            <person name="Cohen O."/>
            <person name="Paran I."/>
            <person name="Suh M.C."/>
            <person name="Lee S.B."/>
            <person name="Kim Y.K."/>
            <person name="Shin Y."/>
            <person name="Noh S.J."/>
            <person name="Park J."/>
            <person name="Seo Y.S."/>
            <person name="Kwon S.Y."/>
            <person name="Kim H.A."/>
            <person name="Park J.M."/>
            <person name="Kim H.J."/>
            <person name="Choi S.B."/>
            <person name="Bosland P.W."/>
            <person name="Reeves G."/>
            <person name="Jo S.H."/>
            <person name="Lee B.W."/>
            <person name="Cho H.T."/>
            <person name="Choi H.S."/>
            <person name="Lee M.S."/>
            <person name="Yu Y."/>
            <person name="Do Choi Y."/>
            <person name="Park B.S."/>
            <person name="van Deynze A."/>
            <person name="Ashrafi H."/>
            <person name="Hill T."/>
            <person name="Kim W.T."/>
            <person name="Pai H.S."/>
            <person name="Ahn H.K."/>
            <person name="Yeam I."/>
            <person name="Giovannoni J.J."/>
            <person name="Rose J.K."/>
            <person name="Sorensen I."/>
            <person name="Lee S.J."/>
            <person name="Kim R.W."/>
            <person name="Choi I.Y."/>
            <person name="Choi B.S."/>
            <person name="Lim J.S."/>
            <person name="Lee Y.H."/>
            <person name="Choi D."/>
        </authorList>
    </citation>
    <scope>NUCLEOTIDE SEQUENCE [LARGE SCALE GENOMIC DNA]</scope>
    <source>
        <strain evidence="8">cv. CM334</strain>
    </source>
</reference>
<dbReference type="Gene3D" id="3.40.395.10">
    <property type="entry name" value="Adenoviral Proteinase, Chain A"/>
    <property type="match status" value="1"/>
</dbReference>
<dbReference type="Pfam" id="PF25597">
    <property type="entry name" value="SH3_retrovirus"/>
    <property type="match status" value="1"/>
</dbReference>
<dbReference type="PANTHER" id="PTHR33022:SF21">
    <property type="entry name" value="UBIQUITIN-LIKE PROTEASE FAMILY PROFILE DOMAIN-CONTAINING PROTEIN"/>
    <property type="match status" value="1"/>
</dbReference>
<dbReference type="Pfam" id="PF07727">
    <property type="entry name" value="RVT_2"/>
    <property type="match status" value="1"/>
</dbReference>
<comment type="caution">
    <text evidence="7">The sequence shown here is derived from an EMBL/GenBank/DDBJ whole genome shotgun (WGS) entry which is preliminary data.</text>
</comment>
<evidence type="ECO:0008006" key="9">
    <source>
        <dbReference type="Google" id="ProtNLM"/>
    </source>
</evidence>
<keyword evidence="8" id="KW-1185">Reference proteome</keyword>
<evidence type="ECO:0000259" key="5">
    <source>
        <dbReference type="Pfam" id="PF07727"/>
    </source>
</evidence>
<evidence type="ECO:0000313" key="7">
    <source>
        <dbReference type="EMBL" id="PHT64295.1"/>
    </source>
</evidence>
<keyword evidence="3" id="KW-0378">Hydrolase</keyword>
<dbReference type="EMBL" id="AYRZ02000016">
    <property type="protein sequence ID" value="PHT64295.1"/>
    <property type="molecule type" value="Genomic_DNA"/>
</dbReference>
<dbReference type="PANTHER" id="PTHR33022">
    <property type="entry name" value="DUF1985 DOMAIN-CONTAINING PROTEIN"/>
    <property type="match status" value="1"/>
</dbReference>
<dbReference type="GO" id="GO:0006508">
    <property type="term" value="P:proteolysis"/>
    <property type="evidence" value="ECO:0007669"/>
    <property type="project" value="UniProtKB-KW"/>
</dbReference>
<name>A0A2G2Y3H0_CAPAN</name>
<accession>A0A2G2Y3H0</accession>
<feature type="domain" description="Retroviral polymerase SH3-like" evidence="6">
    <location>
        <begin position="199"/>
        <end position="253"/>
    </location>
</feature>
<organism evidence="7 8">
    <name type="scientific">Capsicum annuum</name>
    <name type="common">Capsicum pepper</name>
    <dbReference type="NCBI Taxonomy" id="4072"/>
    <lineage>
        <taxon>Eukaryota</taxon>
        <taxon>Viridiplantae</taxon>
        <taxon>Streptophyta</taxon>
        <taxon>Embryophyta</taxon>
        <taxon>Tracheophyta</taxon>
        <taxon>Spermatophyta</taxon>
        <taxon>Magnoliopsida</taxon>
        <taxon>eudicotyledons</taxon>
        <taxon>Gunneridae</taxon>
        <taxon>Pentapetalae</taxon>
        <taxon>asterids</taxon>
        <taxon>lamiids</taxon>
        <taxon>Solanales</taxon>
        <taxon>Solanaceae</taxon>
        <taxon>Solanoideae</taxon>
        <taxon>Capsiceae</taxon>
        <taxon>Capsicum</taxon>
    </lineage>
</organism>
<gene>
    <name evidence="7" type="ORF">T459_31822</name>
</gene>
<reference evidence="7 8" key="2">
    <citation type="journal article" date="2017" name="Genome Biol.">
        <title>New reference genome sequences of hot pepper reveal the massive evolution of plant disease-resistance genes by retroduplication.</title>
        <authorList>
            <person name="Kim S."/>
            <person name="Park J."/>
            <person name="Yeom S.I."/>
            <person name="Kim Y.M."/>
            <person name="Seo E."/>
            <person name="Kim K.T."/>
            <person name="Kim M.S."/>
            <person name="Lee J.M."/>
            <person name="Cheong K."/>
            <person name="Shin H.S."/>
            <person name="Kim S.B."/>
            <person name="Han K."/>
            <person name="Lee J."/>
            <person name="Park M."/>
            <person name="Lee H.A."/>
            <person name="Lee H.Y."/>
            <person name="Lee Y."/>
            <person name="Oh S."/>
            <person name="Lee J.H."/>
            <person name="Choi E."/>
            <person name="Choi E."/>
            <person name="Lee S.E."/>
            <person name="Jeon J."/>
            <person name="Kim H."/>
            <person name="Choi G."/>
            <person name="Song H."/>
            <person name="Lee J."/>
            <person name="Lee S.C."/>
            <person name="Kwon J.K."/>
            <person name="Lee H.Y."/>
            <person name="Koo N."/>
            <person name="Hong Y."/>
            <person name="Kim R.W."/>
            <person name="Kang W.H."/>
            <person name="Huh J.H."/>
            <person name="Kang B.C."/>
            <person name="Yang T.J."/>
            <person name="Lee Y.H."/>
            <person name="Bennetzen J.L."/>
            <person name="Choi D."/>
        </authorList>
    </citation>
    <scope>NUCLEOTIDE SEQUENCE [LARGE SCALE GENOMIC DNA]</scope>
    <source>
        <strain evidence="8">cv. CM334</strain>
    </source>
</reference>
<keyword evidence="2" id="KW-0645">Protease</keyword>
<dbReference type="InterPro" id="IPR038765">
    <property type="entry name" value="Papain-like_cys_pep_sf"/>
</dbReference>
<dbReference type="Proteomes" id="UP000222542">
    <property type="component" value="Unassembled WGS sequence"/>
</dbReference>
<dbReference type="InterPro" id="IPR013103">
    <property type="entry name" value="RVT_2"/>
</dbReference>
<dbReference type="Gramene" id="PHT64295">
    <property type="protein sequence ID" value="PHT64295"/>
    <property type="gene ID" value="T459_31822"/>
</dbReference>
<feature type="domain" description="Reverse transcriptase Ty1/copia-type" evidence="5">
    <location>
        <begin position="283"/>
        <end position="366"/>
    </location>
</feature>
<dbReference type="GO" id="GO:0008234">
    <property type="term" value="F:cysteine-type peptidase activity"/>
    <property type="evidence" value="ECO:0007669"/>
    <property type="project" value="InterPro"/>
</dbReference>
<proteinExistence type="inferred from homology"/>
<evidence type="ECO:0000313" key="8">
    <source>
        <dbReference type="Proteomes" id="UP000222542"/>
    </source>
</evidence>
<feature type="domain" description="Ubiquitin-like protease family profile" evidence="4">
    <location>
        <begin position="121"/>
        <end position="164"/>
    </location>
</feature>
<protein>
    <recommendedName>
        <fullName evidence="9">Reverse transcriptase Ty1/copia-type domain-containing protein</fullName>
    </recommendedName>
</protein>
<dbReference type="Pfam" id="PF02902">
    <property type="entry name" value="Peptidase_C48"/>
    <property type="match status" value="1"/>
</dbReference>
<evidence type="ECO:0000259" key="4">
    <source>
        <dbReference type="Pfam" id="PF02902"/>
    </source>
</evidence>
<sequence length="387" mass="44469">MDVASDEEIERLSMDVAFNSLGLLPSNLIDIIVDSLDTIFYHMRKKAKYEPNIVVKFTTTNFVFRSKIDTLYHDFVKNGNDFSSIPEKHEVEEYIRGFYCDANVQWNKVNFYLEKGIAKLENDTLPIKMVDELPQQTQCDCGAFVCAFAEYVIHGIDIPKEIDINHVHISRVCGGSVVPEPRIDPDRGAGEKPLQIFGCPTYAHVDNGNLEATSVKCLFMGYKPGVKVYKYWCPKNRKVIISRYVVFDETAIFWAASDSSASPPDEHSDMNQQHTCYIDSSFMYLLLYIDDILIVAKDMREIIKVKAYLSKEFEIKDLGATKKIHVMEIMRDRHKFKLYLSQKRYIEKVLHRFNVQNDKPVGTPLAAHFKISAMLSTNTDNESDYMS</sequence>
<evidence type="ECO:0000256" key="1">
    <source>
        <dbReference type="ARBA" id="ARBA00005234"/>
    </source>
</evidence>